<keyword evidence="4" id="KW-1185">Reference proteome</keyword>
<keyword evidence="1" id="KW-0812">Transmembrane</keyword>
<organism evidence="3 4">
    <name type="scientific">Oedothorax gibbosus</name>
    <dbReference type="NCBI Taxonomy" id="931172"/>
    <lineage>
        <taxon>Eukaryota</taxon>
        <taxon>Metazoa</taxon>
        <taxon>Ecdysozoa</taxon>
        <taxon>Arthropoda</taxon>
        <taxon>Chelicerata</taxon>
        <taxon>Arachnida</taxon>
        <taxon>Araneae</taxon>
        <taxon>Araneomorphae</taxon>
        <taxon>Entelegynae</taxon>
        <taxon>Araneoidea</taxon>
        <taxon>Linyphiidae</taxon>
        <taxon>Erigoninae</taxon>
        <taxon>Oedothorax</taxon>
    </lineage>
</organism>
<accession>A0AAV6VRQ5</accession>
<gene>
    <name evidence="3" type="ORF">JTE90_022187</name>
</gene>
<keyword evidence="2" id="KW-0732">Signal</keyword>
<proteinExistence type="predicted"/>
<dbReference type="Proteomes" id="UP000827092">
    <property type="component" value="Unassembled WGS sequence"/>
</dbReference>
<evidence type="ECO:0000256" key="2">
    <source>
        <dbReference type="SAM" id="SignalP"/>
    </source>
</evidence>
<feature type="chain" id="PRO_5043933268" evidence="2">
    <location>
        <begin position="19"/>
        <end position="94"/>
    </location>
</feature>
<evidence type="ECO:0000256" key="1">
    <source>
        <dbReference type="SAM" id="Phobius"/>
    </source>
</evidence>
<feature type="signal peptide" evidence="2">
    <location>
        <begin position="1"/>
        <end position="18"/>
    </location>
</feature>
<sequence>MKSILVILPLALFIICEAVYIPIKTGDDRRGVPDARDLKLKISRGSGMGIISFGYILVVLLAFALFVVVMVLIIYYKREETLRNQERTLFLSPY</sequence>
<dbReference type="AlphaFoldDB" id="A0AAV6VRQ5"/>
<comment type="caution">
    <text evidence="3">The sequence shown here is derived from an EMBL/GenBank/DDBJ whole genome shotgun (WGS) entry which is preliminary data.</text>
</comment>
<protein>
    <submittedName>
        <fullName evidence="3">Uncharacterized protein</fullName>
    </submittedName>
</protein>
<keyword evidence="1" id="KW-1133">Transmembrane helix</keyword>
<reference evidence="3 4" key="1">
    <citation type="journal article" date="2022" name="Nat. Ecol. Evol.">
        <title>A masculinizing supergene underlies an exaggerated male reproductive morph in a spider.</title>
        <authorList>
            <person name="Hendrickx F."/>
            <person name="De Corte Z."/>
            <person name="Sonet G."/>
            <person name="Van Belleghem S.M."/>
            <person name="Kostlbacher S."/>
            <person name="Vangestel C."/>
        </authorList>
    </citation>
    <scope>NUCLEOTIDE SEQUENCE [LARGE SCALE GENOMIC DNA]</scope>
    <source>
        <strain evidence="3">W744_W776</strain>
    </source>
</reference>
<dbReference type="EMBL" id="JAFNEN010000040">
    <property type="protein sequence ID" value="KAG8198451.1"/>
    <property type="molecule type" value="Genomic_DNA"/>
</dbReference>
<feature type="transmembrane region" description="Helical" evidence="1">
    <location>
        <begin position="50"/>
        <end position="76"/>
    </location>
</feature>
<keyword evidence="1" id="KW-0472">Membrane</keyword>
<name>A0AAV6VRQ5_9ARAC</name>
<evidence type="ECO:0000313" key="4">
    <source>
        <dbReference type="Proteomes" id="UP000827092"/>
    </source>
</evidence>
<evidence type="ECO:0000313" key="3">
    <source>
        <dbReference type="EMBL" id="KAG8198451.1"/>
    </source>
</evidence>